<evidence type="ECO:0000313" key="3">
    <source>
        <dbReference type="Proteomes" id="UP000596660"/>
    </source>
</evidence>
<dbReference type="InterPro" id="IPR023214">
    <property type="entry name" value="HAD_sf"/>
</dbReference>
<reference evidence="2" key="1">
    <citation type="journal article" date="2017" name="Nature">
        <title>The genome of Chenopodium quinoa.</title>
        <authorList>
            <person name="Jarvis D.E."/>
            <person name="Ho Y.S."/>
            <person name="Lightfoot D.J."/>
            <person name="Schmoeckel S.M."/>
            <person name="Li B."/>
            <person name="Borm T.J.A."/>
            <person name="Ohyanagi H."/>
            <person name="Mineta K."/>
            <person name="Michell C.T."/>
            <person name="Saber N."/>
            <person name="Kharbatia N.M."/>
            <person name="Rupper R.R."/>
            <person name="Sharp A.R."/>
            <person name="Dally N."/>
            <person name="Boughton B.A."/>
            <person name="Woo Y.H."/>
            <person name="Gao G."/>
            <person name="Schijlen E.G.W.M."/>
            <person name="Guo X."/>
            <person name="Momin A.A."/>
            <person name="Negrao S."/>
            <person name="Al-Babili S."/>
            <person name="Gehring C."/>
            <person name="Roessner U."/>
            <person name="Jung C."/>
            <person name="Murphy K."/>
            <person name="Arold S.T."/>
            <person name="Gojobori T."/>
            <person name="van der Linden C.G."/>
            <person name="van Loo E.N."/>
            <person name="Jellen E.N."/>
            <person name="Maughan P.J."/>
            <person name="Tester M."/>
        </authorList>
    </citation>
    <scope>NUCLEOTIDE SEQUENCE [LARGE SCALE GENOMIC DNA]</scope>
    <source>
        <strain evidence="2">cv. PI 614886</strain>
    </source>
</reference>
<feature type="signal peptide" evidence="1">
    <location>
        <begin position="1"/>
        <end position="19"/>
    </location>
</feature>
<accession>A0A803MLY6</accession>
<keyword evidence="1" id="KW-0732">Signal</keyword>
<keyword evidence="3" id="KW-1185">Reference proteome</keyword>
<evidence type="ECO:0008006" key="4">
    <source>
        <dbReference type="Google" id="ProtNLM"/>
    </source>
</evidence>
<dbReference type="Proteomes" id="UP000596660">
    <property type="component" value="Unplaced"/>
</dbReference>
<dbReference type="AlphaFoldDB" id="A0A803MLY6"/>
<dbReference type="PANTHER" id="PTHR31284:SF19">
    <property type="entry name" value="VEGETATIVE STORAGE PROTEIN 1-RELATED"/>
    <property type="match status" value="1"/>
</dbReference>
<dbReference type="Pfam" id="PF03767">
    <property type="entry name" value="Acid_phosphat_B"/>
    <property type="match status" value="1"/>
</dbReference>
<dbReference type="OMA" id="ANCKDYA"/>
<sequence length="130" mass="14749">MIFLLGVVVTSFFDDNVYAHEYPHPIHLLMPHSGSAGHRIKGLNCLSWRLAVETNNLRDWMLSEECQGYVGHYMMGAQYHKDCLAVTSAAYGYLKSLSLKNGRNNTWIFDIDETSLSNLPYYARPEVGFG</sequence>
<proteinExistence type="predicted"/>
<dbReference type="PANTHER" id="PTHR31284">
    <property type="entry name" value="ACID PHOSPHATASE-LIKE PROTEIN"/>
    <property type="match status" value="1"/>
</dbReference>
<reference evidence="2" key="2">
    <citation type="submission" date="2021-03" db="UniProtKB">
        <authorList>
            <consortium name="EnsemblPlants"/>
        </authorList>
    </citation>
    <scope>IDENTIFICATION</scope>
</reference>
<dbReference type="EnsemblPlants" id="AUR62031948-RA">
    <property type="protein sequence ID" value="AUR62031948-RA:cds"/>
    <property type="gene ID" value="AUR62031948"/>
</dbReference>
<dbReference type="Gene3D" id="3.40.50.1000">
    <property type="entry name" value="HAD superfamily/HAD-like"/>
    <property type="match status" value="1"/>
</dbReference>
<evidence type="ECO:0000313" key="2">
    <source>
        <dbReference type="EnsemblPlants" id="AUR62031948-RA:cds"/>
    </source>
</evidence>
<feature type="chain" id="PRO_5031325737" description="Acid phosphatase" evidence="1">
    <location>
        <begin position="20"/>
        <end position="130"/>
    </location>
</feature>
<evidence type="ECO:0000256" key="1">
    <source>
        <dbReference type="SAM" id="SignalP"/>
    </source>
</evidence>
<organism evidence="2 3">
    <name type="scientific">Chenopodium quinoa</name>
    <name type="common">Quinoa</name>
    <dbReference type="NCBI Taxonomy" id="63459"/>
    <lineage>
        <taxon>Eukaryota</taxon>
        <taxon>Viridiplantae</taxon>
        <taxon>Streptophyta</taxon>
        <taxon>Embryophyta</taxon>
        <taxon>Tracheophyta</taxon>
        <taxon>Spermatophyta</taxon>
        <taxon>Magnoliopsida</taxon>
        <taxon>eudicotyledons</taxon>
        <taxon>Gunneridae</taxon>
        <taxon>Pentapetalae</taxon>
        <taxon>Caryophyllales</taxon>
        <taxon>Chenopodiaceae</taxon>
        <taxon>Chenopodioideae</taxon>
        <taxon>Atripliceae</taxon>
        <taxon>Chenopodium</taxon>
    </lineage>
</organism>
<protein>
    <recommendedName>
        <fullName evidence="4">Acid phosphatase</fullName>
    </recommendedName>
</protein>
<name>A0A803MLY6_CHEQI</name>
<dbReference type="InterPro" id="IPR005519">
    <property type="entry name" value="Acid_phosphat_B-like"/>
</dbReference>
<dbReference type="Gramene" id="AUR62031948-RA">
    <property type="protein sequence ID" value="AUR62031948-RA:cds"/>
    <property type="gene ID" value="AUR62031948"/>
</dbReference>